<evidence type="ECO:0000313" key="3">
    <source>
        <dbReference type="EMBL" id="KKM17243.1"/>
    </source>
</evidence>
<proteinExistence type="predicted"/>
<keyword evidence="2" id="KW-0808">Transferase</keyword>
<name>A0A0F9K574_9ZZZZ</name>
<keyword evidence="1" id="KW-0328">Glycosyltransferase</keyword>
<accession>A0A0F9K574</accession>
<dbReference type="Gene3D" id="2.115.10.20">
    <property type="entry name" value="Glycosyl hydrolase domain, family 43"/>
    <property type="match status" value="1"/>
</dbReference>
<dbReference type="Pfam" id="PF04041">
    <property type="entry name" value="Glyco_hydro_130"/>
    <property type="match status" value="1"/>
</dbReference>
<evidence type="ECO:0000256" key="2">
    <source>
        <dbReference type="ARBA" id="ARBA00022679"/>
    </source>
</evidence>
<reference evidence="3" key="1">
    <citation type="journal article" date="2015" name="Nature">
        <title>Complex archaea that bridge the gap between prokaryotes and eukaryotes.</title>
        <authorList>
            <person name="Spang A."/>
            <person name="Saw J.H."/>
            <person name="Jorgensen S.L."/>
            <person name="Zaremba-Niedzwiedzka K."/>
            <person name="Martijn J."/>
            <person name="Lind A.E."/>
            <person name="van Eijk R."/>
            <person name="Schleper C."/>
            <person name="Guy L."/>
            <person name="Ettema T.J."/>
        </authorList>
    </citation>
    <scope>NUCLEOTIDE SEQUENCE</scope>
</reference>
<dbReference type="GO" id="GO:0016757">
    <property type="term" value="F:glycosyltransferase activity"/>
    <property type="evidence" value="ECO:0007669"/>
    <property type="project" value="UniProtKB-KW"/>
</dbReference>
<comment type="caution">
    <text evidence="3">The sequence shown here is derived from an EMBL/GenBank/DDBJ whole genome shotgun (WGS) entry which is preliminary data.</text>
</comment>
<evidence type="ECO:0000256" key="1">
    <source>
        <dbReference type="ARBA" id="ARBA00022676"/>
    </source>
</evidence>
<dbReference type="InterPro" id="IPR023296">
    <property type="entry name" value="Glyco_hydro_beta-prop_sf"/>
</dbReference>
<dbReference type="EMBL" id="LAZR01014497">
    <property type="protein sequence ID" value="KKM17243.1"/>
    <property type="molecule type" value="Genomic_DNA"/>
</dbReference>
<evidence type="ECO:0008006" key="4">
    <source>
        <dbReference type="Google" id="ProtNLM"/>
    </source>
</evidence>
<organism evidence="3">
    <name type="scientific">marine sediment metagenome</name>
    <dbReference type="NCBI Taxonomy" id="412755"/>
    <lineage>
        <taxon>unclassified sequences</taxon>
        <taxon>metagenomes</taxon>
        <taxon>ecological metagenomes</taxon>
    </lineage>
</organism>
<dbReference type="AlphaFoldDB" id="A0A0F9K574"/>
<dbReference type="PANTHER" id="PTHR34106:SF5">
    <property type="entry name" value="GLYCOSIDASE"/>
    <property type="match status" value="1"/>
</dbReference>
<dbReference type="PANTHER" id="PTHR34106">
    <property type="entry name" value="GLYCOSIDASE"/>
    <property type="match status" value="1"/>
</dbReference>
<sequence>MLELYNGIQELGDGEVIRMDSGEKIFKLDSYAHNPIIKPQDLGLTWHEDNVLKTGAVFNGGAELFNDHIILLPRCHRNYKKAKFFDEKLGIERYCLENYVSEVWPLISSDGIHFARFQNNVIRGDGTDHQDFNYGIEDIRIIKCGQKYILIGCGKTKRPFKGTNADRIAIYSTDDFSNISYHGIVESFDTRNTILFPEPINSRYYMLLRFNPNIHLDFLDAGMEQLLNPAKYKKDWEAIYKRRNQNILLKAGNYPHEKQKIGSGTQIINTKKGWLVIYHAVGEISEKICKHYGLLEKIGRGYSICAALLDRNDPKKILCRTRNPIYIPSAPYELYGNDHYPVDVPAVVFPVGAIVIKNKLIIYAGAADKYTILLSCNLDNLVDYLCDYGSCSS</sequence>
<gene>
    <name evidence="3" type="ORF">LCGC14_1677730</name>
</gene>
<dbReference type="InterPro" id="IPR007184">
    <property type="entry name" value="Mannoside_phosphorylase"/>
</dbReference>
<dbReference type="SUPFAM" id="SSF75005">
    <property type="entry name" value="Arabinanase/levansucrase/invertase"/>
    <property type="match status" value="1"/>
</dbReference>
<protein>
    <recommendedName>
        <fullName evidence="4">Glycosidase</fullName>
    </recommendedName>
</protein>